<evidence type="ECO:0000313" key="2">
    <source>
        <dbReference type="Proteomes" id="UP000176803"/>
    </source>
</evidence>
<gene>
    <name evidence="1" type="ORF">A3F03_03960</name>
</gene>
<name>A0A1F7I1C8_9BACT</name>
<sequence length="276" mass="30822">MSWETISPHINPLDYYYAQMPHTGSRLLRGKKHIFYPDYTPVSIEQLFTPIRASLLSINQLLAKITGFQLSEELEKAIGLQNDFYHWYLGFHPGAVDVVSYAVFENSPPNIQQALATITLTRTPENLEGPLTNTNLVATGLAGDYSRLVSAAYTFPNGRLNQLSVAIAPSEEPTGGMIWEQPILQIVGLNKDNDVVPTPAMKDKVRFADSALQFTKQNDDERITEFRVGPYAVTEDSEFVTLGYEPIGLGWRFVVPAHLQKINPRLHNISPGFSSN</sequence>
<reference evidence="1 2" key="1">
    <citation type="journal article" date="2016" name="Nat. Commun.">
        <title>Thousands of microbial genomes shed light on interconnected biogeochemical processes in an aquifer system.</title>
        <authorList>
            <person name="Anantharaman K."/>
            <person name="Brown C.T."/>
            <person name="Hug L.A."/>
            <person name="Sharon I."/>
            <person name="Castelle C.J."/>
            <person name="Probst A.J."/>
            <person name="Thomas B.C."/>
            <person name="Singh A."/>
            <person name="Wilkins M.J."/>
            <person name="Karaoz U."/>
            <person name="Brodie E.L."/>
            <person name="Williams K.H."/>
            <person name="Hubbard S.S."/>
            <person name="Banfield J.F."/>
        </authorList>
    </citation>
    <scope>NUCLEOTIDE SEQUENCE [LARGE SCALE GENOMIC DNA]</scope>
</reference>
<dbReference type="EMBL" id="MGAC01000046">
    <property type="protein sequence ID" value="OGK37171.1"/>
    <property type="molecule type" value="Genomic_DNA"/>
</dbReference>
<protein>
    <submittedName>
        <fullName evidence="1">Uncharacterized protein</fullName>
    </submittedName>
</protein>
<dbReference type="AlphaFoldDB" id="A0A1F7I1C8"/>
<dbReference type="Proteomes" id="UP000176803">
    <property type="component" value="Unassembled WGS sequence"/>
</dbReference>
<comment type="caution">
    <text evidence="1">The sequence shown here is derived from an EMBL/GenBank/DDBJ whole genome shotgun (WGS) entry which is preliminary data.</text>
</comment>
<accession>A0A1F7I1C8</accession>
<evidence type="ECO:0000313" key="1">
    <source>
        <dbReference type="EMBL" id="OGK37171.1"/>
    </source>
</evidence>
<organism evidence="1 2">
    <name type="scientific">Candidatus Roizmanbacteria bacterium RIFCSPHIGHO2_12_FULL_41_11</name>
    <dbReference type="NCBI Taxonomy" id="1802052"/>
    <lineage>
        <taxon>Bacteria</taxon>
        <taxon>Candidatus Roizmaniibacteriota</taxon>
    </lineage>
</organism>
<proteinExistence type="predicted"/>